<keyword evidence="5 9" id="KW-0812">Transmembrane</keyword>
<dbReference type="GO" id="GO:0015297">
    <property type="term" value="F:antiporter activity"/>
    <property type="evidence" value="ECO:0007669"/>
    <property type="project" value="UniProtKB-KW"/>
</dbReference>
<evidence type="ECO:0000256" key="7">
    <source>
        <dbReference type="ARBA" id="ARBA00023065"/>
    </source>
</evidence>
<dbReference type="AlphaFoldDB" id="A0A401IU40"/>
<dbReference type="Gene3D" id="3.30.70.1450">
    <property type="entry name" value="Regulator of K+ conductance, C-terminal domain"/>
    <property type="match status" value="1"/>
</dbReference>
<feature type="transmembrane region" description="Helical" evidence="9">
    <location>
        <begin position="44"/>
        <end position="68"/>
    </location>
</feature>
<dbReference type="InterPro" id="IPR006153">
    <property type="entry name" value="Cation/H_exchanger_TM"/>
</dbReference>
<organism evidence="11 12">
    <name type="scientific">Ligilactobacillus salitolerans</name>
    <dbReference type="NCBI Taxonomy" id="1808352"/>
    <lineage>
        <taxon>Bacteria</taxon>
        <taxon>Bacillati</taxon>
        <taxon>Bacillota</taxon>
        <taxon>Bacilli</taxon>
        <taxon>Lactobacillales</taxon>
        <taxon>Lactobacillaceae</taxon>
        <taxon>Ligilactobacillus</taxon>
    </lineage>
</organism>
<dbReference type="Proteomes" id="UP000286848">
    <property type="component" value="Unassembled WGS sequence"/>
</dbReference>
<protein>
    <submittedName>
        <fullName evidence="11">Potassium transporter Kef</fullName>
    </submittedName>
</protein>
<dbReference type="PANTHER" id="PTHR43562:SF1">
    <property type="entry name" value="NA(+)_H(+) ANTIPORTER YJBQ-RELATED"/>
    <property type="match status" value="1"/>
</dbReference>
<dbReference type="GO" id="GO:1902600">
    <property type="term" value="P:proton transmembrane transport"/>
    <property type="evidence" value="ECO:0007669"/>
    <property type="project" value="InterPro"/>
</dbReference>
<feature type="transmembrane region" description="Helical" evidence="9">
    <location>
        <begin position="369"/>
        <end position="386"/>
    </location>
</feature>
<feature type="transmembrane region" description="Helical" evidence="9">
    <location>
        <begin position="131"/>
        <end position="151"/>
    </location>
</feature>
<name>A0A401IU40_9LACO</name>
<feature type="transmembrane region" description="Helical" evidence="9">
    <location>
        <begin position="231"/>
        <end position="264"/>
    </location>
</feature>
<dbReference type="GO" id="GO:0006813">
    <property type="term" value="P:potassium ion transport"/>
    <property type="evidence" value="ECO:0007669"/>
    <property type="project" value="InterPro"/>
</dbReference>
<evidence type="ECO:0000256" key="1">
    <source>
        <dbReference type="ARBA" id="ARBA00004141"/>
    </source>
</evidence>
<evidence type="ECO:0000256" key="6">
    <source>
        <dbReference type="ARBA" id="ARBA00022989"/>
    </source>
</evidence>
<dbReference type="InterPro" id="IPR036291">
    <property type="entry name" value="NAD(P)-bd_dom_sf"/>
</dbReference>
<feature type="transmembrane region" description="Helical" evidence="9">
    <location>
        <begin position="105"/>
        <end position="125"/>
    </location>
</feature>
<evidence type="ECO:0000256" key="8">
    <source>
        <dbReference type="ARBA" id="ARBA00023136"/>
    </source>
</evidence>
<dbReference type="RefSeq" id="WP_124976984.1">
    <property type="nucleotide sequence ID" value="NZ_BFFP01000024.1"/>
</dbReference>
<evidence type="ECO:0000256" key="3">
    <source>
        <dbReference type="ARBA" id="ARBA00022448"/>
    </source>
</evidence>
<evidence type="ECO:0000256" key="2">
    <source>
        <dbReference type="ARBA" id="ARBA00005551"/>
    </source>
</evidence>
<dbReference type="OrthoDB" id="9793589at2"/>
<keyword evidence="7" id="KW-0406">Ion transport</keyword>
<dbReference type="SUPFAM" id="SSF116726">
    <property type="entry name" value="TrkA C-terminal domain-like"/>
    <property type="match status" value="1"/>
</dbReference>
<reference evidence="11 12" key="1">
    <citation type="journal article" date="2019" name="Int. J. Syst. Evol. Microbiol.">
        <title>Lactobacillus salitolerans sp. nov., a novel lactic acid bacterium isolated from spent mushroom substrates.</title>
        <authorList>
            <person name="Tohno M."/>
            <person name="Tanizawa Y."/>
            <person name="Kojima Y."/>
            <person name="Sakamoto M."/>
            <person name="Nakamura Y."/>
            <person name="Ohkuma M."/>
            <person name="Kobayashi H."/>
        </authorList>
    </citation>
    <scope>NUCLEOTIDE SEQUENCE [LARGE SCALE GENOMIC DNA]</scope>
    <source>
        <strain evidence="11 12">YK43</strain>
    </source>
</reference>
<feature type="transmembrane region" description="Helical" evidence="9">
    <location>
        <begin position="306"/>
        <end position="325"/>
    </location>
</feature>
<keyword evidence="12" id="KW-1185">Reference proteome</keyword>
<evidence type="ECO:0000256" key="9">
    <source>
        <dbReference type="SAM" id="Phobius"/>
    </source>
</evidence>
<evidence type="ECO:0000256" key="4">
    <source>
        <dbReference type="ARBA" id="ARBA00022449"/>
    </source>
</evidence>
<feature type="domain" description="RCK C-terminal" evidence="10">
    <location>
        <begin position="535"/>
        <end position="616"/>
    </location>
</feature>
<comment type="similarity">
    <text evidence="2">Belongs to the monovalent cation:proton antiporter 2 (CPA2) transporter (TC 2.A.37) family.</text>
</comment>
<evidence type="ECO:0000259" key="10">
    <source>
        <dbReference type="PROSITE" id="PS51202"/>
    </source>
</evidence>
<feature type="transmembrane region" description="Helical" evidence="9">
    <location>
        <begin position="163"/>
        <end position="185"/>
    </location>
</feature>
<proteinExistence type="inferred from homology"/>
<keyword evidence="4" id="KW-0050">Antiport</keyword>
<dbReference type="InterPro" id="IPR038770">
    <property type="entry name" value="Na+/solute_symporter_sf"/>
</dbReference>
<dbReference type="Gene3D" id="3.40.50.720">
    <property type="entry name" value="NAD(P)-binding Rossmann-like Domain"/>
    <property type="match status" value="1"/>
</dbReference>
<feature type="transmembrane region" description="Helical" evidence="9">
    <location>
        <begin position="276"/>
        <end position="294"/>
    </location>
</feature>
<dbReference type="GO" id="GO:0008324">
    <property type="term" value="F:monoatomic cation transmembrane transporter activity"/>
    <property type="evidence" value="ECO:0007669"/>
    <property type="project" value="InterPro"/>
</dbReference>
<dbReference type="InterPro" id="IPR036721">
    <property type="entry name" value="RCK_C_sf"/>
</dbReference>
<dbReference type="GO" id="GO:0016020">
    <property type="term" value="C:membrane"/>
    <property type="evidence" value="ECO:0007669"/>
    <property type="project" value="UniProtKB-SubCell"/>
</dbReference>
<feature type="transmembrane region" description="Helical" evidence="9">
    <location>
        <begin position="191"/>
        <end position="210"/>
    </location>
</feature>
<keyword evidence="8 9" id="KW-0472">Membrane</keyword>
<gene>
    <name evidence="11" type="primary">kefB</name>
    <name evidence="11" type="ORF">LFYK43_14930</name>
</gene>
<evidence type="ECO:0000313" key="12">
    <source>
        <dbReference type="Proteomes" id="UP000286848"/>
    </source>
</evidence>
<sequence>MDLSLVIVAVAAFLIPMLLARFKISLLPSSIAEIIVGVLLGQSAFNIVHVNEVLTTMSTLGVILLLFLSGMEIDFSLFTRTDTSTALAAKKAQNKTNNSPVKTAALAYGATVVCSLALAVILHLTGLFTDLTLATILLATVALGLIIGILKENELLGKAYGQSLLLFAVLGEVIPLLALTFYAALKSGHSSTVWLVLLVFLAAIVLLRRFKNFFRKFQQYTKSTTQLDMRFAFLVIIILVVLAETVGAENILGAFIAGIVIKLLEPTEQTQQKLDAVGYGFLIPFFFILTGVKLNLPALIASKTTLVLIPVLLVAFLIAKLPAYFGYRTLFSKTNSWAATLLSETTITLILAAVTVAENIHAMTSAQGGAFIIAGILTCLVGPLLFKQIYHPEHEPAVKTDVHIIGANLIAVNTVHDLPKDWYQVKLYTDNPQRYDAYHGVTDITLLDTMDPKRLIAAEVFDTDILVLTHRFASDNYKIALAAKEYGVPRVILRLETRDPEDSQQMKKELTNKGIEFFSTFTTSVGLLRSAIESPEMLHMLTSSRSEIFEVVLNNARYAGTALADLPEIKNIVVSRIVHKGKFLPPHGSTQLELGDHLLLSGSHEVVARLRKILSKNNQ</sequence>
<dbReference type="SUPFAM" id="SSF51735">
    <property type="entry name" value="NAD(P)-binding Rossmann-fold domains"/>
    <property type="match status" value="1"/>
</dbReference>
<dbReference type="PANTHER" id="PTHR43562">
    <property type="entry name" value="NAPA-TYPE SODIUM/HYDROGEN ANTIPORTER"/>
    <property type="match status" value="1"/>
</dbReference>
<evidence type="ECO:0000313" key="11">
    <source>
        <dbReference type="EMBL" id="GBG95034.1"/>
    </source>
</evidence>
<dbReference type="Gene3D" id="1.20.1530.20">
    <property type="match status" value="1"/>
</dbReference>
<keyword evidence="3" id="KW-0813">Transport</keyword>
<dbReference type="InterPro" id="IPR006037">
    <property type="entry name" value="RCK_C"/>
</dbReference>
<dbReference type="Pfam" id="PF00999">
    <property type="entry name" value="Na_H_Exchanger"/>
    <property type="match status" value="1"/>
</dbReference>
<dbReference type="PROSITE" id="PS51202">
    <property type="entry name" value="RCK_C"/>
    <property type="match status" value="1"/>
</dbReference>
<keyword evidence="6 9" id="KW-1133">Transmembrane helix</keyword>
<comment type="caution">
    <text evidence="11">The sequence shown here is derived from an EMBL/GenBank/DDBJ whole genome shotgun (WGS) entry which is preliminary data.</text>
</comment>
<evidence type="ECO:0000256" key="5">
    <source>
        <dbReference type="ARBA" id="ARBA00022692"/>
    </source>
</evidence>
<dbReference type="EMBL" id="BFFP01000024">
    <property type="protein sequence ID" value="GBG95034.1"/>
    <property type="molecule type" value="Genomic_DNA"/>
</dbReference>
<dbReference type="Pfam" id="PF02080">
    <property type="entry name" value="TrkA_C"/>
    <property type="match status" value="1"/>
</dbReference>
<accession>A0A401IU40</accession>
<feature type="transmembrane region" description="Helical" evidence="9">
    <location>
        <begin position="337"/>
        <end position="357"/>
    </location>
</feature>
<comment type="subcellular location">
    <subcellularLocation>
        <location evidence="1">Membrane</location>
        <topology evidence="1">Multi-pass membrane protein</topology>
    </subcellularLocation>
</comment>